<proteinExistence type="predicted"/>
<accession>A0A2Z7CCV3</accession>
<keyword evidence="2" id="KW-1185">Reference proteome</keyword>
<evidence type="ECO:0000313" key="1">
    <source>
        <dbReference type="EMBL" id="KZV44870.1"/>
    </source>
</evidence>
<protein>
    <submittedName>
        <fullName evidence="1">Ankyrin repeat and death domain-containing protein 1A</fullName>
    </submittedName>
</protein>
<organism evidence="1 2">
    <name type="scientific">Dorcoceras hygrometricum</name>
    <dbReference type="NCBI Taxonomy" id="472368"/>
    <lineage>
        <taxon>Eukaryota</taxon>
        <taxon>Viridiplantae</taxon>
        <taxon>Streptophyta</taxon>
        <taxon>Embryophyta</taxon>
        <taxon>Tracheophyta</taxon>
        <taxon>Spermatophyta</taxon>
        <taxon>Magnoliopsida</taxon>
        <taxon>eudicotyledons</taxon>
        <taxon>Gunneridae</taxon>
        <taxon>Pentapetalae</taxon>
        <taxon>asterids</taxon>
        <taxon>lamiids</taxon>
        <taxon>Lamiales</taxon>
        <taxon>Gesneriaceae</taxon>
        <taxon>Didymocarpoideae</taxon>
        <taxon>Trichosporeae</taxon>
        <taxon>Loxocarpinae</taxon>
        <taxon>Dorcoceras</taxon>
    </lineage>
</organism>
<dbReference type="EMBL" id="KQ996486">
    <property type="protein sequence ID" value="KZV44870.1"/>
    <property type="molecule type" value="Genomic_DNA"/>
</dbReference>
<reference evidence="1 2" key="1">
    <citation type="journal article" date="2015" name="Proc. Natl. Acad. Sci. U.S.A.">
        <title>The resurrection genome of Boea hygrometrica: A blueprint for survival of dehydration.</title>
        <authorList>
            <person name="Xiao L."/>
            <person name="Yang G."/>
            <person name="Zhang L."/>
            <person name="Yang X."/>
            <person name="Zhao S."/>
            <person name="Ji Z."/>
            <person name="Zhou Q."/>
            <person name="Hu M."/>
            <person name="Wang Y."/>
            <person name="Chen M."/>
            <person name="Xu Y."/>
            <person name="Jin H."/>
            <person name="Xiao X."/>
            <person name="Hu G."/>
            <person name="Bao F."/>
            <person name="Hu Y."/>
            <person name="Wan P."/>
            <person name="Li L."/>
            <person name="Deng X."/>
            <person name="Kuang T."/>
            <person name="Xiang C."/>
            <person name="Zhu J.K."/>
            <person name="Oliver M.J."/>
            <person name="He Y."/>
        </authorList>
    </citation>
    <scope>NUCLEOTIDE SEQUENCE [LARGE SCALE GENOMIC DNA]</scope>
    <source>
        <strain evidence="2">cv. XS01</strain>
    </source>
</reference>
<name>A0A2Z7CCV3_9LAMI</name>
<sequence length="87" mass="9220">MNNDEVHLFHLVGSIHVVRSAGPYGLSDVFDVVGPSTDVNTLRYSGYVDPYDGSGAAGLSTGFDMSMSSAGVHSATQQFALEHDTQQ</sequence>
<gene>
    <name evidence="1" type="ORF">F511_32902</name>
</gene>
<dbReference type="AlphaFoldDB" id="A0A2Z7CCV3"/>
<evidence type="ECO:0000313" key="2">
    <source>
        <dbReference type="Proteomes" id="UP000250235"/>
    </source>
</evidence>
<dbReference type="Proteomes" id="UP000250235">
    <property type="component" value="Unassembled WGS sequence"/>
</dbReference>